<evidence type="ECO:0000256" key="1">
    <source>
        <dbReference type="ARBA" id="ARBA00012404"/>
    </source>
</evidence>
<dbReference type="GO" id="GO:0004106">
    <property type="term" value="F:chorismate mutase activity"/>
    <property type="evidence" value="ECO:0007669"/>
    <property type="project" value="UniProtKB-EC"/>
</dbReference>
<dbReference type="Proteomes" id="UP001193389">
    <property type="component" value="Chromosome"/>
</dbReference>
<dbReference type="SMART" id="SM00830">
    <property type="entry name" value="CM_2"/>
    <property type="match status" value="1"/>
</dbReference>
<keyword evidence="5" id="KW-1185">Reference proteome</keyword>
<proteinExistence type="predicted"/>
<dbReference type="GO" id="GO:0009697">
    <property type="term" value="P:salicylic acid biosynthetic process"/>
    <property type="evidence" value="ECO:0007669"/>
    <property type="project" value="TreeGrafter"/>
</dbReference>
<dbReference type="RefSeq" id="WP_318347716.1">
    <property type="nucleotide sequence ID" value="NZ_AP018694.1"/>
</dbReference>
<dbReference type="PANTHER" id="PTHR38041">
    <property type="entry name" value="CHORISMATE MUTASE"/>
    <property type="match status" value="1"/>
</dbReference>
<dbReference type="InterPro" id="IPR036979">
    <property type="entry name" value="CM_dom_sf"/>
</dbReference>
<dbReference type="EC" id="5.4.99.5" evidence="1"/>
<gene>
    <name evidence="4" type="ORF">AQPE_3660</name>
</gene>
<dbReference type="PANTHER" id="PTHR38041:SF1">
    <property type="entry name" value="CHORISMATE MUTASE"/>
    <property type="match status" value="1"/>
</dbReference>
<dbReference type="AlphaFoldDB" id="A0A5K7SDB7"/>
<dbReference type="Gene3D" id="1.20.59.10">
    <property type="entry name" value="Chorismate mutase"/>
    <property type="match status" value="1"/>
</dbReference>
<keyword evidence="2" id="KW-0413">Isomerase</keyword>
<evidence type="ECO:0000259" key="3">
    <source>
        <dbReference type="PROSITE" id="PS51168"/>
    </source>
</evidence>
<dbReference type="EMBL" id="AP018694">
    <property type="protein sequence ID" value="BBE19475.1"/>
    <property type="molecule type" value="Genomic_DNA"/>
</dbReference>
<keyword evidence="4" id="KW-0670">Pyruvate</keyword>
<feature type="domain" description="Chorismate mutase" evidence="3">
    <location>
        <begin position="4"/>
        <end position="94"/>
    </location>
</feature>
<dbReference type="Pfam" id="PF01817">
    <property type="entry name" value="CM_2"/>
    <property type="match status" value="1"/>
</dbReference>
<dbReference type="InterPro" id="IPR002701">
    <property type="entry name" value="CM_II_prokaryot"/>
</dbReference>
<accession>A0A5K7SDB7</accession>
<evidence type="ECO:0000256" key="2">
    <source>
        <dbReference type="ARBA" id="ARBA00023235"/>
    </source>
</evidence>
<dbReference type="SUPFAM" id="SSF48600">
    <property type="entry name" value="Chorismate mutase II"/>
    <property type="match status" value="1"/>
</dbReference>
<organism evidence="4 5">
    <name type="scientific">Aquipluma nitroreducens</name>
    <dbReference type="NCBI Taxonomy" id="2010828"/>
    <lineage>
        <taxon>Bacteria</taxon>
        <taxon>Pseudomonadati</taxon>
        <taxon>Bacteroidota</taxon>
        <taxon>Bacteroidia</taxon>
        <taxon>Marinilabiliales</taxon>
        <taxon>Prolixibacteraceae</taxon>
        <taxon>Aquipluma</taxon>
    </lineage>
</organism>
<dbReference type="InterPro" id="IPR036263">
    <property type="entry name" value="Chorismate_II_sf"/>
</dbReference>
<evidence type="ECO:0000313" key="5">
    <source>
        <dbReference type="Proteomes" id="UP001193389"/>
    </source>
</evidence>
<protein>
    <recommendedName>
        <fullName evidence="1">chorismate mutase</fullName>
        <ecNumber evidence="1">5.4.99.5</ecNumber>
    </recommendedName>
</protein>
<sequence>MKKPESCESIEEIREAIDGIDYQIMKLYSQRYEFVKEIVKFKTDEASVIAENRQAEVIAKRREWAVELGLNPDLFEDIFWTLMRYNVQKELEILKSTNTKPV</sequence>
<dbReference type="InterPro" id="IPR051331">
    <property type="entry name" value="Chorismate_mutase-related"/>
</dbReference>
<name>A0A5K7SDB7_9BACT</name>
<dbReference type="PROSITE" id="PS51168">
    <property type="entry name" value="CHORISMATE_MUT_2"/>
    <property type="match status" value="1"/>
</dbReference>
<reference evidence="4" key="1">
    <citation type="journal article" date="2020" name="Int. J. Syst. Evol. Microbiol.">
        <title>Aquipluma nitroreducens gen. nov. sp. nov., a novel facultatively anaerobic bacterium isolated from a freshwater lake.</title>
        <authorList>
            <person name="Watanabe M."/>
            <person name="Kojima H."/>
            <person name="Fukui M."/>
        </authorList>
    </citation>
    <scope>NUCLEOTIDE SEQUENCE</scope>
    <source>
        <strain evidence="4">MeG22</strain>
    </source>
</reference>
<dbReference type="GO" id="GO:0046417">
    <property type="term" value="P:chorismate metabolic process"/>
    <property type="evidence" value="ECO:0007669"/>
    <property type="project" value="InterPro"/>
</dbReference>
<dbReference type="KEGG" id="anf:AQPE_3660"/>
<evidence type="ECO:0000313" key="4">
    <source>
        <dbReference type="EMBL" id="BBE19475.1"/>
    </source>
</evidence>